<dbReference type="Pfam" id="PF13399">
    <property type="entry name" value="LytR_C"/>
    <property type="match status" value="1"/>
</dbReference>
<dbReference type="InterPro" id="IPR027381">
    <property type="entry name" value="LytR/CpsA/Psr_C"/>
</dbReference>
<dbReference type="NCBIfam" id="TIGR00350">
    <property type="entry name" value="lytR_cpsA_psr"/>
    <property type="match status" value="1"/>
</dbReference>
<evidence type="ECO:0000313" key="4">
    <source>
        <dbReference type="EMBL" id="AFZ68447.1"/>
    </source>
</evidence>
<reference evidence="5" key="1">
    <citation type="submission" date="2012-03" db="EMBL/GenBank/DDBJ databases">
        <title>Complete sequence of chromosome of Deinococcus peraridilitoris DSM 19664.</title>
        <authorList>
            <person name="Lucas S."/>
            <person name="Copeland A."/>
            <person name="Lapidus A."/>
            <person name="Glavina del Rio T."/>
            <person name="Dalin E."/>
            <person name="Tice H."/>
            <person name="Bruce D."/>
            <person name="Goodwin L."/>
            <person name="Pitluck S."/>
            <person name="Peters L."/>
            <person name="Mikhailova N."/>
            <person name="Lu M."/>
            <person name="Kyrpides N."/>
            <person name="Mavromatis K."/>
            <person name="Ivanova N."/>
            <person name="Brettin T."/>
            <person name="Detter J.C."/>
            <person name="Han C."/>
            <person name="Larimer F."/>
            <person name="Land M."/>
            <person name="Hauser L."/>
            <person name="Markowitz V."/>
            <person name="Cheng J.-F."/>
            <person name="Hugenholtz P."/>
            <person name="Woyke T."/>
            <person name="Wu D."/>
            <person name="Pukall R."/>
            <person name="Steenblock K."/>
            <person name="Brambilla E."/>
            <person name="Klenk H.-P."/>
            <person name="Eisen J.A."/>
        </authorList>
    </citation>
    <scope>NUCLEOTIDE SEQUENCE [LARGE SCALE GENOMIC DNA]</scope>
    <source>
        <strain evidence="5">DSM 19664 / LMG 22246 / CIP 109416 / KR-200</strain>
    </source>
</reference>
<dbReference type="AlphaFoldDB" id="L0A5I1"/>
<protein>
    <submittedName>
        <fullName evidence="4">Cell envelope-related function transcriptional attenuator common domain protein</fullName>
    </submittedName>
</protein>
<evidence type="ECO:0000313" key="5">
    <source>
        <dbReference type="Proteomes" id="UP000010467"/>
    </source>
</evidence>
<dbReference type="InterPro" id="IPR050922">
    <property type="entry name" value="LytR/CpsA/Psr_CW_biosynth"/>
</dbReference>
<dbReference type="eggNOG" id="COG1316">
    <property type="taxonomic scope" value="Bacteria"/>
</dbReference>
<dbReference type="OrthoDB" id="305468at2"/>
<keyword evidence="5" id="KW-1185">Reference proteome</keyword>
<dbReference type="PANTHER" id="PTHR33392:SF6">
    <property type="entry name" value="POLYISOPRENYL-TEICHOIC ACID--PEPTIDOGLYCAN TEICHOIC ACID TRANSFERASE TAGU"/>
    <property type="match status" value="1"/>
</dbReference>
<dbReference type="PANTHER" id="PTHR33392">
    <property type="entry name" value="POLYISOPRENYL-TEICHOIC ACID--PEPTIDOGLYCAN TEICHOIC ACID TRANSFERASE TAGU"/>
    <property type="match status" value="1"/>
</dbReference>
<dbReference type="Pfam" id="PF03816">
    <property type="entry name" value="LytR_cpsA_psr"/>
    <property type="match status" value="1"/>
</dbReference>
<dbReference type="Proteomes" id="UP000010467">
    <property type="component" value="Chromosome"/>
</dbReference>
<accession>L0A5I1</accession>
<evidence type="ECO:0000259" key="3">
    <source>
        <dbReference type="Pfam" id="PF13399"/>
    </source>
</evidence>
<dbReference type="RefSeq" id="WP_015236749.1">
    <property type="nucleotide sequence ID" value="NC_019793.1"/>
</dbReference>
<proteinExistence type="inferred from homology"/>
<organism evidence="4 5">
    <name type="scientific">Deinococcus peraridilitoris (strain DSM 19664 / LMG 22246 / CIP 109416 / KR-200)</name>
    <dbReference type="NCBI Taxonomy" id="937777"/>
    <lineage>
        <taxon>Bacteria</taxon>
        <taxon>Thermotogati</taxon>
        <taxon>Deinococcota</taxon>
        <taxon>Deinococci</taxon>
        <taxon>Deinococcales</taxon>
        <taxon>Deinococcaceae</taxon>
        <taxon>Deinococcus</taxon>
    </lineage>
</organism>
<dbReference type="InterPro" id="IPR004474">
    <property type="entry name" value="LytR_CpsA_psr"/>
</dbReference>
<evidence type="ECO:0000256" key="1">
    <source>
        <dbReference type="ARBA" id="ARBA00006068"/>
    </source>
</evidence>
<feature type="domain" description="Cell envelope-related transcriptional attenuator" evidence="2">
    <location>
        <begin position="108"/>
        <end position="253"/>
    </location>
</feature>
<dbReference type="PATRIC" id="fig|937777.3.peg.3012"/>
<name>L0A5I1_DEIPD</name>
<dbReference type="STRING" id="937777.Deipe_2996"/>
<evidence type="ECO:0000259" key="2">
    <source>
        <dbReference type="Pfam" id="PF03816"/>
    </source>
</evidence>
<sequence length="428" mass="45477">MTPLRAALLAVAAGLSVGLVYLISSPKQRTAAPATSARRVHAPAQTPVRTLVAPVQAGAAADEQPLTLGRLVVMPRAAIRPLNIAVAGVTPQYAGPRQRLPENFRGLTDTLLLVQLDAGTKTVRTLSFPRDTRITRPGGGFMKLNAALPTFGPDGLRQVLTDVSGVPIDAYLLLGLNASRQLTDALGGVRVVVPKDMYYDDRAAGLHIRLKRGPQRLNGEQAEGFVRFRHDALGDLGRVQRQQAFMRAVLAEMLTPAGLTRLPALGGVLERNTRSNVTSEHLAAAFDLLRQRPKLESFTLPGTFENTGGASYWVADQAKVAALFTRHFAAGGSVDSNIGAAALDVAIVDAGAGTMAALRVRDLLRARGYARARIAPADSEPGTTIILGQHDIEDLERVRAVLGRGESRLSGEGVLGADITIWLGTDAR</sequence>
<dbReference type="EMBL" id="CP003382">
    <property type="protein sequence ID" value="AFZ68447.1"/>
    <property type="molecule type" value="Genomic_DNA"/>
</dbReference>
<dbReference type="KEGG" id="dpd:Deipe_2996"/>
<comment type="similarity">
    <text evidence="1">Belongs to the LytR/CpsA/Psr (LCP) family.</text>
</comment>
<dbReference type="Gene3D" id="3.40.630.190">
    <property type="entry name" value="LCP protein"/>
    <property type="match status" value="1"/>
</dbReference>
<gene>
    <name evidence="4" type="ordered locus">Deipe_2996</name>
</gene>
<dbReference type="HOGENOM" id="CLU_016455_5_1_0"/>
<feature type="domain" description="LytR/CpsA/Psr regulator C-terminal" evidence="3">
    <location>
        <begin position="344"/>
        <end position="426"/>
    </location>
</feature>